<evidence type="ECO:0000256" key="2">
    <source>
        <dbReference type="ARBA" id="ARBA00022692"/>
    </source>
</evidence>
<dbReference type="Proteomes" id="UP000199220">
    <property type="component" value="Unassembled WGS sequence"/>
</dbReference>
<accession>A0A1H5DFI2</accession>
<keyword evidence="9" id="KW-1185">Reference proteome</keyword>
<feature type="transmembrane region" description="Helical" evidence="6">
    <location>
        <begin position="182"/>
        <end position="200"/>
    </location>
</feature>
<dbReference type="AlphaFoldDB" id="A0A1H5DFI2"/>
<feature type="transmembrane region" description="Helical" evidence="6">
    <location>
        <begin position="155"/>
        <end position="175"/>
    </location>
</feature>
<organism evidence="8 9">
    <name type="scientific">Ruania alba</name>
    <dbReference type="NCBI Taxonomy" id="648782"/>
    <lineage>
        <taxon>Bacteria</taxon>
        <taxon>Bacillati</taxon>
        <taxon>Actinomycetota</taxon>
        <taxon>Actinomycetes</taxon>
        <taxon>Micrococcales</taxon>
        <taxon>Ruaniaceae</taxon>
        <taxon>Ruania</taxon>
    </lineage>
</organism>
<evidence type="ECO:0000313" key="8">
    <source>
        <dbReference type="EMBL" id="SED77520.1"/>
    </source>
</evidence>
<keyword evidence="6" id="KW-0813">Transport</keyword>
<feature type="transmembrane region" description="Helical" evidence="6">
    <location>
        <begin position="71"/>
        <end position="94"/>
    </location>
</feature>
<dbReference type="InterPro" id="IPR052902">
    <property type="entry name" value="ABC-2_transporter"/>
</dbReference>
<dbReference type="GO" id="GO:0140359">
    <property type="term" value="F:ABC-type transporter activity"/>
    <property type="evidence" value="ECO:0007669"/>
    <property type="project" value="InterPro"/>
</dbReference>
<sequence length="261" mass="27791">MTTMTTPTVHARRPGPHAWMRMIQAEAKMITRSTANLIVPLGLPILLLVMQGLRTDDLSQEVAPGVTAMDYYALPVVLSIVVTYIGVMNFPSFLSTYRKTKVLRRLAVTPASPAMVMVAQMVVGLVQVLVGITLAFGVAMLFFDAGLPADTFTALLVLLTCCVAMYALGMIVASVAPTPNTAAAIGLIAFFAMAALGGMFGPMENLPEQLAEIGAWLPFGAAVEAFQSTWIGETVAWESWVSLGVTTALGVGVASAFFRWE</sequence>
<reference evidence="9" key="1">
    <citation type="submission" date="2016-10" db="EMBL/GenBank/DDBJ databases">
        <authorList>
            <person name="Varghese N."/>
            <person name="Submissions S."/>
        </authorList>
    </citation>
    <scope>NUCLEOTIDE SEQUENCE [LARGE SCALE GENOMIC DNA]</scope>
    <source>
        <strain evidence="9">DSM 21368</strain>
    </source>
</reference>
<feature type="transmembrane region" description="Helical" evidence="6">
    <location>
        <begin position="115"/>
        <end position="143"/>
    </location>
</feature>
<dbReference type="RefSeq" id="WP_089771674.1">
    <property type="nucleotide sequence ID" value="NZ_FNTX01000001.1"/>
</dbReference>
<evidence type="ECO:0000256" key="3">
    <source>
        <dbReference type="ARBA" id="ARBA00022989"/>
    </source>
</evidence>
<feature type="transmembrane region" description="Helical" evidence="6">
    <location>
        <begin position="240"/>
        <end position="258"/>
    </location>
</feature>
<dbReference type="PANTHER" id="PTHR43027">
    <property type="entry name" value="DOXORUBICIN RESISTANCE ABC TRANSPORTER PERMEASE PROTEIN DRRC-RELATED"/>
    <property type="match status" value="1"/>
</dbReference>
<dbReference type="GO" id="GO:0046677">
    <property type="term" value="P:response to antibiotic"/>
    <property type="evidence" value="ECO:0007669"/>
    <property type="project" value="UniProtKB-KW"/>
</dbReference>
<comment type="subcellular location">
    <subcellularLocation>
        <location evidence="6">Cell membrane</location>
        <topology evidence="6">Multi-pass membrane protein</topology>
    </subcellularLocation>
    <subcellularLocation>
        <location evidence="1">Membrane</location>
        <topology evidence="1">Multi-pass membrane protein</topology>
    </subcellularLocation>
</comment>
<keyword evidence="3 6" id="KW-1133">Transmembrane helix</keyword>
<evidence type="ECO:0000256" key="1">
    <source>
        <dbReference type="ARBA" id="ARBA00004141"/>
    </source>
</evidence>
<dbReference type="PROSITE" id="PS51012">
    <property type="entry name" value="ABC_TM2"/>
    <property type="match status" value="1"/>
</dbReference>
<dbReference type="Pfam" id="PF01061">
    <property type="entry name" value="ABC2_membrane"/>
    <property type="match status" value="1"/>
</dbReference>
<evidence type="ECO:0000256" key="5">
    <source>
        <dbReference type="ARBA" id="ARBA00023251"/>
    </source>
</evidence>
<dbReference type="PIRSF" id="PIRSF006648">
    <property type="entry name" value="DrrB"/>
    <property type="match status" value="1"/>
</dbReference>
<comment type="caution">
    <text evidence="6">Lacks conserved residue(s) required for the propagation of feature annotation.</text>
</comment>
<dbReference type="PANTHER" id="PTHR43027:SF2">
    <property type="entry name" value="TRANSPORT PERMEASE PROTEIN"/>
    <property type="match status" value="1"/>
</dbReference>
<dbReference type="EMBL" id="FNTX01000001">
    <property type="protein sequence ID" value="SED77520.1"/>
    <property type="molecule type" value="Genomic_DNA"/>
</dbReference>
<feature type="domain" description="ABC transmembrane type-2" evidence="7">
    <location>
        <begin position="35"/>
        <end position="261"/>
    </location>
</feature>
<dbReference type="STRING" id="648782.SAMN04488554_0662"/>
<dbReference type="InterPro" id="IPR013525">
    <property type="entry name" value="ABC2_TM"/>
</dbReference>
<name>A0A1H5DFI2_9MICO</name>
<dbReference type="GO" id="GO:0043190">
    <property type="term" value="C:ATP-binding cassette (ABC) transporter complex"/>
    <property type="evidence" value="ECO:0007669"/>
    <property type="project" value="InterPro"/>
</dbReference>
<dbReference type="OrthoDB" id="3217868at2"/>
<keyword evidence="4 6" id="KW-0472">Membrane</keyword>
<keyword evidence="5" id="KW-0046">Antibiotic resistance</keyword>
<dbReference type="InterPro" id="IPR000412">
    <property type="entry name" value="ABC_2_transport"/>
</dbReference>
<dbReference type="InterPro" id="IPR047817">
    <property type="entry name" value="ABC2_TM_bact-type"/>
</dbReference>
<protein>
    <recommendedName>
        <fullName evidence="6">Transport permease protein</fullName>
    </recommendedName>
</protein>
<evidence type="ECO:0000313" key="9">
    <source>
        <dbReference type="Proteomes" id="UP000199220"/>
    </source>
</evidence>
<evidence type="ECO:0000256" key="4">
    <source>
        <dbReference type="ARBA" id="ARBA00023136"/>
    </source>
</evidence>
<comment type="similarity">
    <text evidence="6">Belongs to the ABC-2 integral membrane protein family.</text>
</comment>
<gene>
    <name evidence="8" type="ORF">SAMN04488554_0662</name>
</gene>
<keyword evidence="2 6" id="KW-0812">Transmembrane</keyword>
<keyword evidence="6" id="KW-1003">Cell membrane</keyword>
<evidence type="ECO:0000256" key="6">
    <source>
        <dbReference type="RuleBase" id="RU361157"/>
    </source>
</evidence>
<evidence type="ECO:0000259" key="7">
    <source>
        <dbReference type="PROSITE" id="PS51012"/>
    </source>
</evidence>
<proteinExistence type="inferred from homology"/>
<dbReference type="PRINTS" id="PR00164">
    <property type="entry name" value="ABC2TRNSPORT"/>
</dbReference>